<dbReference type="GO" id="GO:0016887">
    <property type="term" value="F:ATP hydrolysis activity"/>
    <property type="evidence" value="ECO:0007669"/>
    <property type="project" value="InterPro"/>
</dbReference>
<dbReference type="RefSeq" id="WP_041986914.1">
    <property type="nucleotide sequence ID" value="NZ_JBIUQN010000009.1"/>
</dbReference>
<dbReference type="PANTHER" id="PTHR42939:SF1">
    <property type="entry name" value="ABC TRANSPORTER ATP-BINDING PROTEIN ALBC-RELATED"/>
    <property type="match status" value="1"/>
</dbReference>
<evidence type="ECO:0000256" key="3">
    <source>
        <dbReference type="ARBA" id="ARBA00022840"/>
    </source>
</evidence>
<keyword evidence="3 5" id="KW-0067">ATP-binding</keyword>
<gene>
    <name evidence="5" type="ORF">CCAN11_2300008</name>
</gene>
<dbReference type="Gene3D" id="3.40.50.300">
    <property type="entry name" value="P-loop containing nucleotide triphosphate hydrolases"/>
    <property type="match status" value="1"/>
</dbReference>
<protein>
    <submittedName>
        <fullName evidence="5">Bacitracin transport ATP-binding protein bcrA</fullName>
        <ecNumber evidence="5">3.6.3.41</ecNumber>
    </submittedName>
</protein>
<dbReference type="EC" id="3.6.3.41" evidence="5"/>
<evidence type="ECO:0000256" key="1">
    <source>
        <dbReference type="ARBA" id="ARBA00022448"/>
    </source>
</evidence>
<evidence type="ECO:0000313" key="5">
    <source>
        <dbReference type="EMBL" id="CEN51394.1"/>
    </source>
</evidence>
<keyword evidence="1" id="KW-0813">Transport</keyword>
<dbReference type="SUPFAM" id="SSF52540">
    <property type="entry name" value="P-loop containing nucleoside triphosphate hydrolases"/>
    <property type="match status" value="1"/>
</dbReference>
<dbReference type="Pfam" id="PF00005">
    <property type="entry name" value="ABC_tran"/>
    <property type="match status" value="1"/>
</dbReference>
<dbReference type="SMART" id="SM00382">
    <property type="entry name" value="AAA"/>
    <property type="match status" value="1"/>
</dbReference>
<organism evidence="5 6">
    <name type="scientific">Capnocytophaga canimorsus</name>
    <dbReference type="NCBI Taxonomy" id="28188"/>
    <lineage>
        <taxon>Bacteria</taxon>
        <taxon>Pseudomonadati</taxon>
        <taxon>Bacteroidota</taxon>
        <taxon>Flavobacteriia</taxon>
        <taxon>Flavobacteriales</taxon>
        <taxon>Flavobacteriaceae</taxon>
        <taxon>Capnocytophaga</taxon>
    </lineage>
</organism>
<proteinExistence type="predicted"/>
<dbReference type="InterPro" id="IPR003439">
    <property type="entry name" value="ABC_transporter-like_ATP-bd"/>
</dbReference>
<dbReference type="PANTHER" id="PTHR42939">
    <property type="entry name" value="ABC TRANSPORTER ATP-BINDING PROTEIN ALBC-RELATED"/>
    <property type="match status" value="1"/>
</dbReference>
<accession>A0A0B7ILD5</accession>
<dbReference type="InterPro" id="IPR003593">
    <property type="entry name" value="AAA+_ATPase"/>
</dbReference>
<dbReference type="Proteomes" id="UP000039370">
    <property type="component" value="Unassembled WGS sequence"/>
</dbReference>
<reference evidence="6" key="1">
    <citation type="submission" date="2015-01" db="EMBL/GenBank/DDBJ databases">
        <authorList>
            <person name="MANFREDI Pablo"/>
        </authorList>
    </citation>
    <scope>NUCLEOTIDE SEQUENCE [LARGE SCALE GENOMIC DNA]</scope>
    <source>
        <strain evidence="6">Cc11</strain>
    </source>
</reference>
<evidence type="ECO:0000313" key="6">
    <source>
        <dbReference type="Proteomes" id="UP000039370"/>
    </source>
</evidence>
<keyword evidence="5" id="KW-0378">Hydrolase</keyword>
<evidence type="ECO:0000259" key="4">
    <source>
        <dbReference type="PROSITE" id="PS50893"/>
    </source>
</evidence>
<dbReference type="InterPro" id="IPR027417">
    <property type="entry name" value="P-loop_NTPase"/>
</dbReference>
<dbReference type="GO" id="GO:0005524">
    <property type="term" value="F:ATP binding"/>
    <property type="evidence" value="ECO:0007669"/>
    <property type="project" value="UniProtKB-KW"/>
</dbReference>
<dbReference type="AlphaFoldDB" id="A0A0B7ILD5"/>
<dbReference type="PROSITE" id="PS50893">
    <property type="entry name" value="ABC_TRANSPORTER_2"/>
    <property type="match status" value="1"/>
</dbReference>
<keyword evidence="2" id="KW-0547">Nucleotide-binding</keyword>
<evidence type="ECO:0000256" key="2">
    <source>
        <dbReference type="ARBA" id="ARBA00022741"/>
    </source>
</evidence>
<name>A0A0B7ILD5_9FLAO</name>
<feature type="domain" description="ABC transporter" evidence="4">
    <location>
        <begin position="2"/>
        <end position="204"/>
    </location>
</feature>
<dbReference type="EMBL" id="CDOK01000147">
    <property type="protein sequence ID" value="CEN51394.1"/>
    <property type="molecule type" value="Genomic_DNA"/>
</dbReference>
<dbReference type="InterPro" id="IPR051782">
    <property type="entry name" value="ABC_Transporter_VariousFunc"/>
</dbReference>
<sequence length="208" mass="24204">MLKIDIQNKRYSNKTILKDVKVDVLENGLYGIVGKNGSGKTTFFNCLTHLTTFQGTIHFNEKPLHPSQVAFIPTEPFLYDYLSVEEFTSFYCQLMKIKGNKNVTFDVDTKLLVKELSTGMRKKAYINAVFQKDYDIYIFDEPYSGLDIESVYVLRKIIKQLSENHIVFVSSHLLESLYESKAIYVLQNEHFQKILPKDFPKIETMLFE</sequence>